<organism evidence="6 7">
    <name type="scientific">Maridesulfovibrio ferrireducens</name>
    <dbReference type="NCBI Taxonomy" id="246191"/>
    <lineage>
        <taxon>Bacteria</taxon>
        <taxon>Pseudomonadati</taxon>
        <taxon>Thermodesulfobacteriota</taxon>
        <taxon>Desulfovibrionia</taxon>
        <taxon>Desulfovibrionales</taxon>
        <taxon>Desulfovibrionaceae</taxon>
        <taxon>Maridesulfovibrio</taxon>
    </lineage>
</organism>
<dbReference type="PANTHER" id="PTHR33204">
    <property type="entry name" value="TRANSCRIPTIONAL REGULATOR, MARR FAMILY"/>
    <property type="match status" value="1"/>
</dbReference>
<evidence type="ECO:0000259" key="5">
    <source>
        <dbReference type="PROSITE" id="PS51118"/>
    </source>
</evidence>
<sequence>MTCSMKDLNGKEYKCFFELTLLVIGGKWKPIILYFLFREKVLRFGELRKRIPEVTERMLTKQLRELESDGLVHREVYKVVPPKVEYTLTPIGERLIPVLESMREWGVEYEEFLYDGEVLKGEGYEKK</sequence>
<dbReference type="OrthoDB" id="9800350at2"/>
<dbReference type="STRING" id="246191.SAMN05660337_2474"/>
<evidence type="ECO:0000256" key="1">
    <source>
        <dbReference type="ARBA" id="ARBA00023015"/>
    </source>
</evidence>
<accession>A0A1G9I749</accession>
<keyword evidence="7" id="KW-1185">Reference proteome</keyword>
<dbReference type="PROSITE" id="PS51118">
    <property type="entry name" value="HTH_HXLR"/>
    <property type="match status" value="1"/>
</dbReference>
<dbReference type="InterPro" id="IPR002577">
    <property type="entry name" value="HTH_HxlR"/>
</dbReference>
<dbReference type="InterPro" id="IPR036390">
    <property type="entry name" value="WH_DNA-bd_sf"/>
</dbReference>
<dbReference type="Proteomes" id="UP000199053">
    <property type="component" value="Unassembled WGS sequence"/>
</dbReference>
<reference evidence="7" key="1">
    <citation type="submission" date="2016-10" db="EMBL/GenBank/DDBJ databases">
        <authorList>
            <person name="Varghese N."/>
            <person name="Submissions S."/>
        </authorList>
    </citation>
    <scope>NUCLEOTIDE SEQUENCE [LARGE SCALE GENOMIC DNA]</scope>
    <source>
        <strain evidence="7">DSM 16995</strain>
    </source>
</reference>
<dbReference type="Gene3D" id="1.10.10.10">
    <property type="entry name" value="Winged helix-like DNA-binding domain superfamily/Winged helix DNA-binding domain"/>
    <property type="match status" value="1"/>
</dbReference>
<feature type="transmembrane region" description="Helical" evidence="4">
    <location>
        <begin position="16"/>
        <end position="37"/>
    </location>
</feature>
<proteinExistence type="predicted"/>
<dbReference type="AlphaFoldDB" id="A0A1G9I749"/>
<dbReference type="InterPro" id="IPR036388">
    <property type="entry name" value="WH-like_DNA-bd_sf"/>
</dbReference>
<protein>
    <submittedName>
        <fullName evidence="6">Transcriptional regulator, HxlR family</fullName>
    </submittedName>
</protein>
<keyword evidence="1" id="KW-0805">Transcription regulation</keyword>
<keyword evidence="4" id="KW-1133">Transmembrane helix</keyword>
<evidence type="ECO:0000313" key="6">
    <source>
        <dbReference type="EMBL" id="SDL21090.1"/>
    </source>
</evidence>
<keyword evidence="2" id="KW-0238">DNA-binding</keyword>
<dbReference type="EMBL" id="FNGA01000003">
    <property type="protein sequence ID" value="SDL21090.1"/>
    <property type="molecule type" value="Genomic_DNA"/>
</dbReference>
<keyword evidence="4" id="KW-0472">Membrane</keyword>
<evidence type="ECO:0000313" key="7">
    <source>
        <dbReference type="Proteomes" id="UP000199053"/>
    </source>
</evidence>
<gene>
    <name evidence="6" type="ORF">SAMN05660337_2474</name>
</gene>
<dbReference type="Pfam" id="PF01638">
    <property type="entry name" value="HxlR"/>
    <property type="match status" value="1"/>
</dbReference>
<evidence type="ECO:0000256" key="2">
    <source>
        <dbReference type="ARBA" id="ARBA00023125"/>
    </source>
</evidence>
<evidence type="ECO:0000256" key="3">
    <source>
        <dbReference type="ARBA" id="ARBA00023163"/>
    </source>
</evidence>
<feature type="domain" description="HTH hxlR-type" evidence="5">
    <location>
        <begin position="15"/>
        <end position="114"/>
    </location>
</feature>
<keyword evidence="4" id="KW-0812">Transmembrane</keyword>
<dbReference type="GO" id="GO:0003677">
    <property type="term" value="F:DNA binding"/>
    <property type="evidence" value="ECO:0007669"/>
    <property type="project" value="UniProtKB-KW"/>
</dbReference>
<dbReference type="PANTHER" id="PTHR33204:SF29">
    <property type="entry name" value="TRANSCRIPTIONAL REGULATOR"/>
    <property type="match status" value="1"/>
</dbReference>
<dbReference type="SUPFAM" id="SSF46785">
    <property type="entry name" value="Winged helix' DNA-binding domain"/>
    <property type="match status" value="1"/>
</dbReference>
<keyword evidence="3" id="KW-0804">Transcription</keyword>
<dbReference type="RefSeq" id="WP_092161525.1">
    <property type="nucleotide sequence ID" value="NZ_FNGA01000003.1"/>
</dbReference>
<evidence type="ECO:0000256" key="4">
    <source>
        <dbReference type="SAM" id="Phobius"/>
    </source>
</evidence>
<name>A0A1G9I749_9BACT</name>